<dbReference type="SUPFAM" id="SSF51735">
    <property type="entry name" value="NAD(P)-binding Rossmann-fold domains"/>
    <property type="match status" value="1"/>
</dbReference>
<gene>
    <name evidence="3" type="ORF">DFA_06128</name>
</gene>
<reference evidence="4" key="1">
    <citation type="journal article" date="2011" name="Genome Res.">
        <title>Phylogeny-wide analysis of social amoeba genomes highlights ancient origins for complex intercellular communication.</title>
        <authorList>
            <person name="Heidel A.J."/>
            <person name="Lawal H.M."/>
            <person name="Felder M."/>
            <person name="Schilde C."/>
            <person name="Helps N.R."/>
            <person name="Tunggal B."/>
            <person name="Rivero F."/>
            <person name="John U."/>
            <person name="Schleicher M."/>
            <person name="Eichinger L."/>
            <person name="Platzer M."/>
            <person name="Noegel A.A."/>
            <person name="Schaap P."/>
            <person name="Gloeckner G."/>
        </authorList>
    </citation>
    <scope>NUCLEOTIDE SEQUENCE [LARGE SCALE GENOMIC DNA]</scope>
    <source>
        <strain evidence="4">SH3</strain>
    </source>
</reference>
<dbReference type="STRING" id="1054147.F4PK66"/>
<dbReference type="OMA" id="WFWIGGG"/>
<dbReference type="AlphaFoldDB" id="F4PK66"/>
<feature type="domain" description="NAD-dependent epimerase/dehydratase" evidence="2">
    <location>
        <begin position="5"/>
        <end position="162"/>
    </location>
</feature>
<dbReference type="RefSeq" id="XP_004361841.1">
    <property type="nucleotide sequence ID" value="XM_004361784.1"/>
</dbReference>
<feature type="region of interest" description="Disordered" evidence="1">
    <location>
        <begin position="163"/>
        <end position="225"/>
    </location>
</feature>
<proteinExistence type="predicted"/>
<organism evidence="3 4">
    <name type="scientific">Cavenderia fasciculata</name>
    <name type="common">Slime mold</name>
    <name type="synonym">Dictyostelium fasciculatum</name>
    <dbReference type="NCBI Taxonomy" id="261658"/>
    <lineage>
        <taxon>Eukaryota</taxon>
        <taxon>Amoebozoa</taxon>
        <taxon>Evosea</taxon>
        <taxon>Eumycetozoa</taxon>
        <taxon>Dictyostelia</taxon>
        <taxon>Acytosteliales</taxon>
        <taxon>Cavenderiaceae</taxon>
        <taxon>Cavenderia</taxon>
    </lineage>
</organism>
<evidence type="ECO:0000256" key="1">
    <source>
        <dbReference type="SAM" id="MobiDB-lite"/>
    </source>
</evidence>
<protein>
    <recommendedName>
        <fullName evidence="2">NAD-dependent epimerase/dehydratase domain-containing protein</fullName>
    </recommendedName>
</protein>
<dbReference type="GO" id="GO:0005737">
    <property type="term" value="C:cytoplasm"/>
    <property type="evidence" value="ECO:0007669"/>
    <property type="project" value="TreeGrafter"/>
</dbReference>
<dbReference type="GeneID" id="14876361"/>
<dbReference type="Proteomes" id="UP000007797">
    <property type="component" value="Unassembled WGS sequence"/>
</dbReference>
<dbReference type="GO" id="GO:0004029">
    <property type="term" value="F:aldehyde dehydrogenase (NAD+) activity"/>
    <property type="evidence" value="ECO:0007669"/>
    <property type="project" value="TreeGrafter"/>
</dbReference>
<dbReference type="InterPro" id="IPR051783">
    <property type="entry name" value="NAD(P)-dependent_oxidoreduct"/>
</dbReference>
<feature type="compositionally biased region" description="Low complexity" evidence="1">
    <location>
        <begin position="192"/>
        <end position="225"/>
    </location>
</feature>
<dbReference type="InterPro" id="IPR001509">
    <property type="entry name" value="Epimerase_deHydtase"/>
</dbReference>
<dbReference type="Pfam" id="PF01370">
    <property type="entry name" value="Epimerase"/>
    <property type="match status" value="1"/>
</dbReference>
<feature type="compositionally biased region" description="Low complexity" evidence="1">
    <location>
        <begin position="163"/>
        <end position="183"/>
    </location>
</feature>
<evidence type="ECO:0000313" key="4">
    <source>
        <dbReference type="Proteomes" id="UP000007797"/>
    </source>
</evidence>
<evidence type="ECO:0000259" key="2">
    <source>
        <dbReference type="Pfam" id="PF01370"/>
    </source>
</evidence>
<sequence length="405" mass="45541">MSKKVFLTGGSGFVGKVIIELLVEKGYHVVALSRSDSSDKEIARVGGTPVRCSMSDESSLMEHIKGCFSVIHCAAKLETNASSIDELFRDNVDATKTLYNVSCFQNVRVFVFISTEGVIMNGNNIRDAPEHVPSLDHINHLGWYNQSKAIAERYLLGYIDNENNNNNNTNNTNNTNTNNTKIKNNFKDDNNENNTNNNNNNGILNNVNKKTTTTNNNNNTSSTSSSKTKSIIIRLPLIWGKGDNVLKHLCNLANTLRWVWIGGGRNQLSICHVKNAAHGIILAMEKGDNGDIYHLTDGPSVQFRSFFTERFQKCRVSDWKLHMSLPIPFAWLLVYVMSFMWRIFSLKGLPLLTKTGLYYSSKDFTINDQNARLKLGYQPIITYEQGMAQIAKEMTPKQSQSHSQE</sequence>
<name>F4PK66_CACFS</name>
<dbReference type="InterPro" id="IPR036291">
    <property type="entry name" value="NAD(P)-bd_dom_sf"/>
</dbReference>
<evidence type="ECO:0000313" key="3">
    <source>
        <dbReference type="EMBL" id="EGG23990.1"/>
    </source>
</evidence>
<accession>F4PK66</accession>
<dbReference type="Gene3D" id="3.40.50.720">
    <property type="entry name" value="NAD(P)-binding Rossmann-like Domain"/>
    <property type="match status" value="2"/>
</dbReference>
<dbReference type="OrthoDB" id="10262413at2759"/>
<dbReference type="KEGG" id="dfa:DFA_06128"/>
<dbReference type="PANTHER" id="PTHR48079">
    <property type="entry name" value="PROTEIN YEEZ"/>
    <property type="match status" value="1"/>
</dbReference>
<keyword evidence="4" id="KW-1185">Reference proteome</keyword>
<dbReference type="PANTHER" id="PTHR48079:SF6">
    <property type="entry name" value="NAD(P)-BINDING DOMAIN-CONTAINING PROTEIN-RELATED"/>
    <property type="match status" value="1"/>
</dbReference>
<dbReference type="EMBL" id="GL883007">
    <property type="protein sequence ID" value="EGG23990.1"/>
    <property type="molecule type" value="Genomic_DNA"/>
</dbReference>